<dbReference type="EMBL" id="MU006794">
    <property type="protein sequence ID" value="KAF2637162.1"/>
    <property type="molecule type" value="Genomic_DNA"/>
</dbReference>
<evidence type="ECO:0000256" key="1">
    <source>
        <dbReference type="SAM" id="MobiDB-lite"/>
    </source>
</evidence>
<dbReference type="OrthoDB" id="4770059at2759"/>
<evidence type="ECO:0000313" key="4">
    <source>
        <dbReference type="Proteomes" id="UP000799753"/>
    </source>
</evidence>
<feature type="compositionally biased region" description="Low complexity" evidence="1">
    <location>
        <begin position="245"/>
        <end position="262"/>
    </location>
</feature>
<feature type="transmembrane region" description="Helical" evidence="2">
    <location>
        <begin position="278"/>
        <end position="299"/>
    </location>
</feature>
<protein>
    <submittedName>
        <fullName evidence="3">Uncharacterized protein</fullName>
    </submittedName>
</protein>
<feature type="region of interest" description="Disordered" evidence="1">
    <location>
        <begin position="245"/>
        <end position="268"/>
    </location>
</feature>
<evidence type="ECO:0000256" key="2">
    <source>
        <dbReference type="SAM" id="Phobius"/>
    </source>
</evidence>
<keyword evidence="2" id="KW-0812">Transmembrane</keyword>
<name>A0A6A6RPJ6_9PLEO</name>
<evidence type="ECO:0000313" key="3">
    <source>
        <dbReference type="EMBL" id="KAF2637162.1"/>
    </source>
</evidence>
<reference evidence="3" key="1">
    <citation type="journal article" date="2020" name="Stud. Mycol.">
        <title>101 Dothideomycetes genomes: a test case for predicting lifestyles and emergence of pathogens.</title>
        <authorList>
            <person name="Haridas S."/>
            <person name="Albert R."/>
            <person name="Binder M."/>
            <person name="Bloem J."/>
            <person name="Labutti K."/>
            <person name="Salamov A."/>
            <person name="Andreopoulos B."/>
            <person name="Baker S."/>
            <person name="Barry K."/>
            <person name="Bills G."/>
            <person name="Bluhm B."/>
            <person name="Cannon C."/>
            <person name="Castanera R."/>
            <person name="Culley D."/>
            <person name="Daum C."/>
            <person name="Ezra D."/>
            <person name="Gonzalez J."/>
            <person name="Henrissat B."/>
            <person name="Kuo A."/>
            <person name="Liang C."/>
            <person name="Lipzen A."/>
            <person name="Lutzoni F."/>
            <person name="Magnuson J."/>
            <person name="Mondo S."/>
            <person name="Nolan M."/>
            <person name="Ohm R."/>
            <person name="Pangilinan J."/>
            <person name="Park H.-J."/>
            <person name="Ramirez L."/>
            <person name="Alfaro M."/>
            <person name="Sun H."/>
            <person name="Tritt A."/>
            <person name="Yoshinaga Y."/>
            <person name="Zwiers L.-H."/>
            <person name="Turgeon B."/>
            <person name="Goodwin S."/>
            <person name="Spatafora J."/>
            <person name="Crous P."/>
            <person name="Grigoriev I."/>
        </authorList>
    </citation>
    <scope>NUCLEOTIDE SEQUENCE</scope>
    <source>
        <strain evidence="3">CBS 473.64</strain>
    </source>
</reference>
<keyword evidence="2" id="KW-0472">Membrane</keyword>
<proteinExistence type="predicted"/>
<accession>A0A6A6RPJ6</accession>
<sequence>MPIILPLITVFERNVAVYSHSTVFAITHTAPLSTSEANFPSLLDQFSPPSSCRDRWMVRGEPYQVVVPTTTYNNMYDAYSVSTEGPGDRLYNECKPVNGIHVYSPGVCPDGQTLAEVTLHQMEVTIGVTDSYWQASCCPSGFTCGSAKHARCASFFTTPLTAFVLTAINPTATNSFYESIATSAARAPDGKLVYSTSTAAKTSILPYGYAIADPIIVAWQKEDLEKFQPAYASSVASQIRIQFPTATPGPSSTLPSPTPTSSHHTDMDTNQLSLGAKIGTIIGTIIAVSLLGLVIVYTLKRHRRRNGRRQAVEMSSEAPRSSFFGWNWWSGSHSKSSFVELDSKRERVELEAVSVRLEETSTRLRL</sequence>
<dbReference type="AlphaFoldDB" id="A0A6A6RPJ6"/>
<keyword evidence="4" id="KW-1185">Reference proteome</keyword>
<dbReference type="Proteomes" id="UP000799753">
    <property type="component" value="Unassembled WGS sequence"/>
</dbReference>
<keyword evidence="2" id="KW-1133">Transmembrane helix</keyword>
<organism evidence="3 4">
    <name type="scientific">Massarina eburnea CBS 473.64</name>
    <dbReference type="NCBI Taxonomy" id="1395130"/>
    <lineage>
        <taxon>Eukaryota</taxon>
        <taxon>Fungi</taxon>
        <taxon>Dikarya</taxon>
        <taxon>Ascomycota</taxon>
        <taxon>Pezizomycotina</taxon>
        <taxon>Dothideomycetes</taxon>
        <taxon>Pleosporomycetidae</taxon>
        <taxon>Pleosporales</taxon>
        <taxon>Massarineae</taxon>
        <taxon>Massarinaceae</taxon>
        <taxon>Massarina</taxon>
    </lineage>
</organism>
<gene>
    <name evidence="3" type="ORF">P280DRAFT_530846</name>
</gene>